<evidence type="ECO:0000313" key="1">
    <source>
        <dbReference type="EMBL" id="RCV93890.1"/>
    </source>
</evidence>
<dbReference type="AlphaFoldDB" id="A0A368U9U6"/>
<protein>
    <submittedName>
        <fullName evidence="1">Uncharacterized protein</fullName>
    </submittedName>
</protein>
<proteinExistence type="predicted"/>
<gene>
    <name evidence="1" type="ORF">DU506_01655</name>
</gene>
<comment type="caution">
    <text evidence="1">The sequence shown here is derived from an EMBL/GenBank/DDBJ whole genome shotgun (WGS) entry which is preliminary data.</text>
</comment>
<reference evidence="1 2" key="1">
    <citation type="submission" date="2018-07" db="EMBL/GenBank/DDBJ databases">
        <title>Halomonas rutogse sp. nov., isolated from Lake TangqianCo on Tibetan Plateau.</title>
        <authorList>
            <person name="Lu H."/>
            <person name="Xing P."/>
            <person name="Wu Q."/>
        </authorList>
    </citation>
    <scope>NUCLEOTIDE SEQUENCE [LARGE SCALE GENOMIC DNA]</scope>
    <source>
        <strain evidence="1 2">TQ8S</strain>
    </source>
</reference>
<dbReference type="Proteomes" id="UP000253204">
    <property type="component" value="Unassembled WGS sequence"/>
</dbReference>
<evidence type="ECO:0000313" key="2">
    <source>
        <dbReference type="Proteomes" id="UP000253204"/>
    </source>
</evidence>
<dbReference type="EMBL" id="QPIJ01000001">
    <property type="protein sequence ID" value="RCV93890.1"/>
    <property type="molecule type" value="Genomic_DNA"/>
</dbReference>
<sequence length="490" mass="53769">MMLPTLGNALSVGQLRLLGEILAKAFPREDSASLARFISTCEQGGWITDQQLDWFDLGLPDDALRLVAHETANLLGHQFRFQTAHAFPDHLNKEITAKMDAGLSESDLALLLYAGLEAGLYTDSDLEASLTQHHDERGMLTDWFNSAMESSICTENTNDYVAFSFASLSDNDVPLAEREVALYWGLDETLNVTDLKMPLEDAPADVQLRDLICMICAATQGLVMEFVAPYEFSLDMHCSQYEEDMVVLEHGASQRNLPITAENLLKVAVEILEDAGVGVTDAFSHADIHNPFESFETYCEMKGYATPSMEVLADWTGKLAAYHLGQAKLRNPIQDFSDGNHIDETALLEALNGRFDNELPSVAEHAPKTAAALQAWRNWLNQRVEAGCPPAINEFIGLSDGSLDEITPISHLIHACPGLFFEAEIALAEMEHDSIMCSGGDSAVIRLGRDTSDDLRLSINAMQAANGLCHHLNALGVAREADTEQDCYMG</sequence>
<organism evidence="1 2">
    <name type="scientific">Vreelandella rituensis</name>
    <dbReference type="NCBI Taxonomy" id="2282306"/>
    <lineage>
        <taxon>Bacteria</taxon>
        <taxon>Pseudomonadati</taxon>
        <taxon>Pseudomonadota</taxon>
        <taxon>Gammaproteobacteria</taxon>
        <taxon>Oceanospirillales</taxon>
        <taxon>Halomonadaceae</taxon>
        <taxon>Vreelandella</taxon>
    </lineage>
</organism>
<name>A0A368U9U6_9GAMM</name>
<keyword evidence="2" id="KW-1185">Reference proteome</keyword>
<accession>A0A368U9U6</accession>